<keyword evidence="2" id="KW-0564">Palmitate</keyword>
<accession>A0A4R1KD28</accession>
<dbReference type="Gene3D" id="1.20.1600.10">
    <property type="entry name" value="Outer membrane efflux proteins (OEP)"/>
    <property type="match status" value="1"/>
</dbReference>
<comment type="caution">
    <text evidence="3">The sequence shown here is derived from an EMBL/GenBank/DDBJ whole genome shotgun (WGS) entry which is preliminary data.</text>
</comment>
<dbReference type="NCBIfam" id="TIGR01845">
    <property type="entry name" value="outer_NodT"/>
    <property type="match status" value="1"/>
</dbReference>
<comment type="similarity">
    <text evidence="1 2">Belongs to the outer membrane factor (OMF) (TC 1.B.17) family.</text>
</comment>
<dbReference type="InterPro" id="IPR010131">
    <property type="entry name" value="MdtP/NodT-like"/>
</dbReference>
<dbReference type="EMBL" id="SMGG01000003">
    <property type="protein sequence ID" value="TCK62548.1"/>
    <property type="molecule type" value="Genomic_DNA"/>
</dbReference>
<feature type="chain" id="PRO_5021039543" evidence="2">
    <location>
        <begin position="22"/>
        <end position="465"/>
    </location>
</feature>
<sequence>MLNKIIITAAAVTVMAGCATMAPDYQRPDMPVKDSWSGAKTEISADKKASDIAWKDYFRSENMQKVIQTALDNNRDLRTAALNIEKARAAYRIQKADLIPSVNLTAEGARTAVPENASSSGSSVTSSSFSANVNTSYEIDFFGKVRSLNEAALRQYMATEEARTAAQMSLIAETANAYITYLSDAKLLQISKDTLKTRQDSYSLVKKGFDAGVRTELDLVQAVSAVEAAKASIQQYTRAVELDKNALTLLAGAEIDESLLKGDLDNVEFVKELPVGLPSDVLLNRPDVRQSEQNLMAYNANIGAARAAFFPSVSLTGYFGVASSELGNLFSSGSAFAWSFSPQINLPIFDAGRNKITLENANNNQKIAAAAYEKTIQTAFKEVMDGLSSKATYGKQFDAQKAQTAAAQRAYELSLLRYEKGVDSYLGVLDAQRSLFSAQQALISVRTADLSSRIALYKALGGGQK</sequence>
<evidence type="ECO:0000256" key="2">
    <source>
        <dbReference type="RuleBase" id="RU362097"/>
    </source>
</evidence>
<dbReference type="SUPFAM" id="SSF56954">
    <property type="entry name" value="Outer membrane efflux proteins (OEP)"/>
    <property type="match status" value="1"/>
</dbReference>
<dbReference type="InterPro" id="IPR003423">
    <property type="entry name" value="OMP_efflux"/>
</dbReference>
<dbReference type="PANTHER" id="PTHR30203:SF32">
    <property type="entry name" value="CATION EFFLUX SYSTEM PROTEIN CUSC"/>
    <property type="match status" value="1"/>
</dbReference>
<evidence type="ECO:0000313" key="3">
    <source>
        <dbReference type="EMBL" id="TCK62548.1"/>
    </source>
</evidence>
<keyword evidence="2" id="KW-0449">Lipoprotein</keyword>
<dbReference type="Pfam" id="PF02321">
    <property type="entry name" value="OEP"/>
    <property type="match status" value="2"/>
</dbReference>
<organism evidence="3 4">
    <name type="scientific">Seleniivibrio woodruffii</name>
    <dbReference type="NCBI Taxonomy" id="1078050"/>
    <lineage>
        <taxon>Bacteria</taxon>
        <taxon>Pseudomonadati</taxon>
        <taxon>Deferribacterota</taxon>
        <taxon>Deferribacteres</taxon>
        <taxon>Deferribacterales</taxon>
        <taxon>Geovibrionaceae</taxon>
        <taxon>Seleniivibrio</taxon>
    </lineage>
</organism>
<evidence type="ECO:0000256" key="1">
    <source>
        <dbReference type="ARBA" id="ARBA00007613"/>
    </source>
</evidence>
<dbReference type="PROSITE" id="PS51257">
    <property type="entry name" value="PROKAR_LIPOPROTEIN"/>
    <property type="match status" value="1"/>
</dbReference>
<protein>
    <submittedName>
        <fullName evidence="3">Multidrug efflux system outer membrane protein</fullName>
    </submittedName>
</protein>
<name>A0A4R1KD28_9BACT</name>
<dbReference type="OrthoDB" id="9783163at2"/>
<dbReference type="AlphaFoldDB" id="A0A4R1KD28"/>
<dbReference type="Gene3D" id="2.20.200.10">
    <property type="entry name" value="Outer membrane efflux proteins (OEP)"/>
    <property type="match status" value="1"/>
</dbReference>
<dbReference type="RefSeq" id="WP_132872685.1">
    <property type="nucleotide sequence ID" value="NZ_SMGG01000003.1"/>
</dbReference>
<evidence type="ECO:0000313" key="4">
    <source>
        <dbReference type="Proteomes" id="UP000294614"/>
    </source>
</evidence>
<keyword evidence="2" id="KW-0472">Membrane</keyword>
<keyword evidence="2" id="KW-0812">Transmembrane</keyword>
<comment type="subcellular location">
    <subcellularLocation>
        <location evidence="2">Cell membrane</location>
        <topology evidence="2">Lipid-anchor</topology>
    </subcellularLocation>
</comment>
<keyword evidence="2" id="KW-1134">Transmembrane beta strand</keyword>
<dbReference type="GO" id="GO:0015562">
    <property type="term" value="F:efflux transmembrane transporter activity"/>
    <property type="evidence" value="ECO:0007669"/>
    <property type="project" value="InterPro"/>
</dbReference>
<keyword evidence="2" id="KW-0732">Signal</keyword>
<proteinExistence type="inferred from homology"/>
<reference evidence="3 4" key="1">
    <citation type="submission" date="2019-03" db="EMBL/GenBank/DDBJ databases">
        <title>Genomic Encyclopedia of Type Strains, Phase IV (KMG-IV): sequencing the most valuable type-strain genomes for metagenomic binning, comparative biology and taxonomic classification.</title>
        <authorList>
            <person name="Goeker M."/>
        </authorList>
    </citation>
    <scope>NUCLEOTIDE SEQUENCE [LARGE SCALE GENOMIC DNA]</scope>
    <source>
        <strain evidence="3 4">DSM 24984</strain>
    </source>
</reference>
<feature type="signal peptide" evidence="2">
    <location>
        <begin position="1"/>
        <end position="21"/>
    </location>
</feature>
<dbReference type="GO" id="GO:0005886">
    <property type="term" value="C:plasma membrane"/>
    <property type="evidence" value="ECO:0007669"/>
    <property type="project" value="UniProtKB-SubCell"/>
</dbReference>
<dbReference type="Proteomes" id="UP000294614">
    <property type="component" value="Unassembled WGS sequence"/>
</dbReference>
<dbReference type="PANTHER" id="PTHR30203">
    <property type="entry name" value="OUTER MEMBRANE CATION EFFLUX PROTEIN"/>
    <property type="match status" value="1"/>
</dbReference>
<keyword evidence="4" id="KW-1185">Reference proteome</keyword>
<gene>
    <name evidence="3" type="ORF">C8D98_1077</name>
</gene>